<comment type="similarity">
    <text evidence="2">Belongs to the WD repeat Groucho/TLE family.</text>
</comment>
<feature type="domain" description="Groucho/TLE N-terminal Q-rich" evidence="8">
    <location>
        <begin position="161"/>
        <end position="273"/>
    </location>
</feature>
<keyword evidence="7" id="KW-1133">Transmembrane helix</keyword>
<evidence type="ECO:0000256" key="7">
    <source>
        <dbReference type="SAM" id="Phobius"/>
    </source>
</evidence>
<keyword evidence="4" id="KW-0853">WD repeat</keyword>
<dbReference type="PRINTS" id="PR01850">
    <property type="entry name" value="GROUCHOFAMLY"/>
</dbReference>
<evidence type="ECO:0000256" key="5">
    <source>
        <dbReference type="SAM" id="Coils"/>
    </source>
</evidence>
<dbReference type="Gene3D" id="2.130.10.10">
    <property type="entry name" value="YVTN repeat-like/Quinoprotein amine dehydrogenase"/>
    <property type="match status" value="1"/>
</dbReference>
<comment type="subcellular location">
    <subcellularLocation>
        <location evidence="1">Nucleus</location>
    </subcellularLocation>
</comment>
<dbReference type="Pfam" id="PF03920">
    <property type="entry name" value="TLE_N"/>
    <property type="match status" value="1"/>
</dbReference>
<organism evidence="9 10">
    <name type="scientific">Globodera rostochiensis</name>
    <name type="common">Golden nematode worm</name>
    <name type="synonym">Heterodera rostochiensis</name>
    <dbReference type="NCBI Taxonomy" id="31243"/>
    <lineage>
        <taxon>Eukaryota</taxon>
        <taxon>Metazoa</taxon>
        <taxon>Ecdysozoa</taxon>
        <taxon>Nematoda</taxon>
        <taxon>Chromadorea</taxon>
        <taxon>Rhabditida</taxon>
        <taxon>Tylenchina</taxon>
        <taxon>Tylenchomorpha</taxon>
        <taxon>Tylenchoidea</taxon>
        <taxon>Heteroderidae</taxon>
        <taxon>Heteroderinae</taxon>
        <taxon>Globodera</taxon>
    </lineage>
</organism>
<dbReference type="InterPro" id="IPR036322">
    <property type="entry name" value="WD40_repeat_dom_sf"/>
</dbReference>
<reference evidence="10" key="1">
    <citation type="submission" date="2022-11" db="UniProtKB">
        <authorList>
            <consortium name="WormBaseParasite"/>
        </authorList>
    </citation>
    <scope>IDENTIFICATION</scope>
</reference>
<feature type="compositionally biased region" description="Polar residues" evidence="6">
    <location>
        <begin position="436"/>
        <end position="449"/>
    </location>
</feature>
<dbReference type="PROSITE" id="PS50294">
    <property type="entry name" value="WD_REPEATS_REGION"/>
    <property type="match status" value="1"/>
</dbReference>
<keyword evidence="7" id="KW-0812">Transmembrane</keyword>
<dbReference type="PANTHER" id="PTHR10814:SF21">
    <property type="entry name" value="PROTEIN GROUCHO"/>
    <property type="match status" value="1"/>
</dbReference>
<keyword evidence="7" id="KW-0472">Membrane</keyword>
<dbReference type="AlphaFoldDB" id="A0A914GQM3"/>
<evidence type="ECO:0000256" key="3">
    <source>
        <dbReference type="ARBA" id="ARBA00023242"/>
    </source>
</evidence>
<dbReference type="Pfam" id="PF00400">
    <property type="entry name" value="WD40"/>
    <property type="match status" value="6"/>
</dbReference>
<dbReference type="GO" id="GO:0005667">
    <property type="term" value="C:transcription regulator complex"/>
    <property type="evidence" value="ECO:0007669"/>
    <property type="project" value="TreeGrafter"/>
</dbReference>
<evidence type="ECO:0000313" key="9">
    <source>
        <dbReference type="Proteomes" id="UP000887572"/>
    </source>
</evidence>
<evidence type="ECO:0000259" key="8">
    <source>
        <dbReference type="Pfam" id="PF03920"/>
    </source>
</evidence>
<dbReference type="GO" id="GO:0090090">
    <property type="term" value="P:negative regulation of canonical Wnt signaling pathway"/>
    <property type="evidence" value="ECO:0007669"/>
    <property type="project" value="TreeGrafter"/>
</dbReference>
<feature type="compositionally biased region" description="Polar residues" evidence="6">
    <location>
        <begin position="133"/>
        <end position="159"/>
    </location>
</feature>
<feature type="compositionally biased region" description="Polar residues" evidence="6">
    <location>
        <begin position="470"/>
        <end position="484"/>
    </location>
</feature>
<evidence type="ECO:0000256" key="1">
    <source>
        <dbReference type="ARBA" id="ARBA00004123"/>
    </source>
</evidence>
<feature type="compositionally biased region" description="Acidic residues" evidence="6">
    <location>
        <begin position="413"/>
        <end position="425"/>
    </location>
</feature>
<proteinExistence type="inferred from homology"/>
<sequence length="895" mass="95611">MADESIGDNNTEDAPPPNASHLTNQFFLIRSSKSHPSDLISECRPLPSRQLSSTHFFIASSPFSIRFFSPAFHQITTTGEKRRNDQRICASGADSFYYFWVLILSIVTLPGVFSQHQQGSAATSTSVTGASMFTGQNRHPGNSSSHHQGTASSVATTGQMKPTMKDLLDRVLEEYTHLQQQLHSVRVELDKSQQERETLQRYSMMYSETFFTLNFEMLKHGEIVKRLSGILSHVIPLLPQEHQAPAVQAIERAKTINPQDIQTLLSGQVQQQQFAAMLPGIAGSMMNPAAFGNPVGAMNAMMGIKPEEAMQAAAMFSSFFKSPMHGATAAGLPPPIGLGAPCTSGAPACAAPLGAPGPSALPPNGDDGLTPTTQPGRTPSALNSGIGPCRPRSGSPASTPNSMAAKRTKLEPEEGDGELEIDVQNDDASSSAAPSHHTNGRTSQPPRQNHSGKDADRDSASASSSRDSATPRSGKQQLSSTPGSSAAGFAPIMPTADANMAHMFLNTAFGGRFPANLNNQMFLGLGAGNAPLGTAAGIPTTNGKPAYAFKMSPGESMMPVQFPADASHGADVPKSLKRIGDLPHGDVVCAVTMAQNGRHVFTGGKGAVKMWDIGERLGLVSSGGISPASSTAADGTNGRVGSAEPWSPVNTFQCLKDSYVRSCKLFPDASTLIVGGETRTICVWDLNSEKVKTTLDCEAEACYALAITPDCRLCFSCCSNGSIVIWDLQNEQKIAQLDGHTDGASCVDLGGDGVRLWTGGLDNSVRCWDIGERAELNKYTLESQIFSLGCCPTEDWVAVGMENNNVEVLHMNRQEKYVLDDHQSCVLSLKFAHSGKWFVSTGKDNVVNCWRTPYGYRLLRSRENGSVLSCDISSDDRFLLTGSGDKKASLYELSF</sequence>
<keyword evidence="3" id="KW-0539">Nucleus</keyword>
<dbReference type="FunFam" id="2.130.10.10:FF:001072">
    <property type="entry name" value="Transcription factor unc-37"/>
    <property type="match status" value="1"/>
</dbReference>
<dbReference type="Proteomes" id="UP000887572">
    <property type="component" value="Unplaced"/>
</dbReference>
<feature type="repeat" description="WD" evidence="4">
    <location>
        <begin position="660"/>
        <end position="694"/>
    </location>
</feature>
<dbReference type="PANTHER" id="PTHR10814">
    <property type="entry name" value="TRANSDUCIN-LIKE ENHANCER PROTEIN"/>
    <property type="match status" value="1"/>
</dbReference>
<dbReference type="GO" id="GO:0005634">
    <property type="term" value="C:nucleus"/>
    <property type="evidence" value="ECO:0007669"/>
    <property type="project" value="UniProtKB-SubCell"/>
</dbReference>
<feature type="region of interest" description="Disordered" evidence="6">
    <location>
        <begin position="354"/>
        <end position="487"/>
    </location>
</feature>
<feature type="repeat" description="WD" evidence="4">
    <location>
        <begin position="737"/>
        <end position="778"/>
    </location>
</feature>
<evidence type="ECO:0000256" key="2">
    <source>
        <dbReference type="ARBA" id="ARBA00005969"/>
    </source>
</evidence>
<dbReference type="GO" id="GO:0003714">
    <property type="term" value="F:transcription corepressor activity"/>
    <property type="evidence" value="ECO:0007669"/>
    <property type="project" value="TreeGrafter"/>
</dbReference>
<dbReference type="PROSITE" id="PS50082">
    <property type="entry name" value="WD_REPEATS_2"/>
    <property type="match status" value="3"/>
</dbReference>
<dbReference type="InterPro" id="IPR009146">
    <property type="entry name" value="Groucho_enhance"/>
</dbReference>
<feature type="transmembrane region" description="Helical" evidence="7">
    <location>
        <begin position="96"/>
        <end position="113"/>
    </location>
</feature>
<evidence type="ECO:0000256" key="6">
    <source>
        <dbReference type="SAM" id="MobiDB-lite"/>
    </source>
</evidence>
<feature type="coiled-coil region" evidence="5">
    <location>
        <begin position="168"/>
        <end position="195"/>
    </location>
</feature>
<feature type="repeat" description="WD" evidence="4">
    <location>
        <begin position="819"/>
        <end position="850"/>
    </location>
</feature>
<dbReference type="InterPro" id="IPR015943">
    <property type="entry name" value="WD40/YVTN_repeat-like_dom_sf"/>
</dbReference>
<feature type="compositionally biased region" description="Polar residues" evidence="6">
    <location>
        <begin position="370"/>
        <end position="383"/>
    </location>
</feature>
<dbReference type="SUPFAM" id="SSF50978">
    <property type="entry name" value="WD40 repeat-like"/>
    <property type="match status" value="1"/>
</dbReference>
<dbReference type="InterPro" id="IPR001680">
    <property type="entry name" value="WD40_rpt"/>
</dbReference>
<evidence type="ECO:0000313" key="10">
    <source>
        <dbReference type="WBParaSite" id="Gr19_v10_g10498.t1"/>
    </source>
</evidence>
<keyword evidence="9" id="KW-1185">Reference proteome</keyword>
<name>A0A914GQM3_GLORO</name>
<protein>
    <submittedName>
        <fullName evidence="10">Groucho protein</fullName>
    </submittedName>
</protein>
<evidence type="ECO:0000256" key="4">
    <source>
        <dbReference type="PROSITE-ProRule" id="PRU00221"/>
    </source>
</evidence>
<dbReference type="SMART" id="SM00320">
    <property type="entry name" value="WD40"/>
    <property type="match status" value="6"/>
</dbReference>
<feature type="region of interest" description="Disordered" evidence="6">
    <location>
        <begin position="131"/>
        <end position="159"/>
    </location>
</feature>
<keyword evidence="5" id="KW-0175">Coiled coil</keyword>
<dbReference type="InterPro" id="IPR005617">
    <property type="entry name" value="Groucho/TLE_N"/>
</dbReference>
<accession>A0A914GQM3</accession>
<dbReference type="WBParaSite" id="Gr19_v10_g10498.t1">
    <property type="protein sequence ID" value="Gr19_v10_g10498.t1"/>
    <property type="gene ID" value="Gr19_v10_g10498"/>
</dbReference>